<dbReference type="Proteomes" id="UP001160499">
    <property type="component" value="Unassembled WGS sequence"/>
</dbReference>
<name>A0ABT6LXH6_9ACTN</name>
<feature type="transmembrane region" description="Helical" evidence="2">
    <location>
        <begin position="12"/>
        <end position="34"/>
    </location>
</feature>
<comment type="caution">
    <text evidence="3">The sequence shown here is derived from an EMBL/GenBank/DDBJ whole genome shotgun (WGS) entry which is preliminary data.</text>
</comment>
<keyword evidence="2" id="KW-0472">Membrane</keyword>
<keyword evidence="4" id="KW-1185">Reference proteome</keyword>
<dbReference type="EMBL" id="JARXVH010000015">
    <property type="protein sequence ID" value="MDH6220139.1"/>
    <property type="molecule type" value="Genomic_DNA"/>
</dbReference>
<reference evidence="3 4" key="1">
    <citation type="submission" date="2023-04" db="EMBL/GenBank/DDBJ databases">
        <title>Forest soil microbial communities from Buena Vista Peninsula, Colon Province, Panama.</title>
        <authorList>
            <person name="Bouskill N."/>
        </authorList>
    </citation>
    <scope>NUCLEOTIDE SEQUENCE [LARGE SCALE GENOMIC DNA]</scope>
    <source>
        <strain evidence="3 4">GGS1</strain>
    </source>
</reference>
<evidence type="ECO:0000313" key="4">
    <source>
        <dbReference type="Proteomes" id="UP001160499"/>
    </source>
</evidence>
<proteinExistence type="predicted"/>
<protein>
    <recommendedName>
        <fullName evidence="5">TPM domain-containing protein</fullName>
    </recommendedName>
</protein>
<feature type="region of interest" description="Disordered" evidence="1">
    <location>
        <begin position="513"/>
        <end position="532"/>
    </location>
</feature>
<organism evidence="3 4">
    <name type="scientific">Streptomyces pseudovenezuelae</name>
    <dbReference type="NCBI Taxonomy" id="67350"/>
    <lineage>
        <taxon>Bacteria</taxon>
        <taxon>Bacillati</taxon>
        <taxon>Actinomycetota</taxon>
        <taxon>Actinomycetes</taxon>
        <taxon>Kitasatosporales</taxon>
        <taxon>Streptomycetaceae</taxon>
        <taxon>Streptomyces</taxon>
        <taxon>Streptomyces aurantiacus group</taxon>
    </lineage>
</organism>
<feature type="transmembrane region" description="Helical" evidence="2">
    <location>
        <begin position="73"/>
        <end position="92"/>
    </location>
</feature>
<evidence type="ECO:0008006" key="5">
    <source>
        <dbReference type="Google" id="ProtNLM"/>
    </source>
</evidence>
<feature type="region of interest" description="Disordered" evidence="1">
    <location>
        <begin position="97"/>
        <end position="118"/>
    </location>
</feature>
<evidence type="ECO:0000256" key="2">
    <source>
        <dbReference type="SAM" id="Phobius"/>
    </source>
</evidence>
<sequence>MIRGRPRRAGRAHISVRVVHTLVGGLAGVVWLVLPGMTINAAVPVPVARQAPGTETATVADAAEEDEKATVDLVLPLVAVGAAAVLAGYGYVRRTRRAKNRTTPGRISTLPSPTAPPLPELDERARALLTEADDWVRTSREELGFATARFATAAVEPSAKVLADAEAELSAAFRMRQQYDDGVPEDETARRHALAGIVGRCQEAGRVLDSEAPAFDRLRGLERSVGEALEIAETRFRELAGRTGTAETTLTELRDRYGPAAIDCVTGYVEHAKDRLVFTTSRLNESRQTADRGESRRAIRHLREAEGAVTQAAEFVTAVDHLATDLSTAANLLPTALTGAEAELAEARVAERAAGGQERPRKPLPPADLHARLAQADLVLAAVREELTGGPYDSLDALRRVVRAVLPVAGGRAGVLAVAASLVAESSLRGADGFVATHRGVVGATARTRLAEAVRLLGAEPADPLAADALAGEARALAERDVRVHGNPVAGAAEHASGLAGAVLGEVLLSEGIPPSFGGPRTRGRHDGDDPS</sequence>
<keyword evidence="2" id="KW-1133">Transmembrane helix</keyword>
<accession>A0ABT6LXH6</accession>
<evidence type="ECO:0000313" key="3">
    <source>
        <dbReference type="EMBL" id="MDH6220139.1"/>
    </source>
</evidence>
<evidence type="ECO:0000256" key="1">
    <source>
        <dbReference type="SAM" id="MobiDB-lite"/>
    </source>
</evidence>
<gene>
    <name evidence="3" type="ORF">M2283_007479</name>
</gene>
<keyword evidence="2" id="KW-0812">Transmembrane</keyword>